<accession>A0A1F5R0W7</accession>
<evidence type="ECO:0000313" key="3">
    <source>
        <dbReference type="Proteomes" id="UP000177230"/>
    </source>
</evidence>
<dbReference type="EMBL" id="MFFM01000050">
    <property type="protein sequence ID" value="OGF08059.1"/>
    <property type="molecule type" value="Genomic_DNA"/>
</dbReference>
<evidence type="ECO:0000256" key="1">
    <source>
        <dbReference type="SAM" id="Phobius"/>
    </source>
</evidence>
<name>A0A1F5R0W7_9BACT</name>
<dbReference type="AlphaFoldDB" id="A0A1F5R0W7"/>
<organism evidence="2 3">
    <name type="scientific">Candidatus Edwardsbacteria bacterium GWF2_54_11</name>
    <dbReference type="NCBI Taxonomy" id="1817851"/>
    <lineage>
        <taxon>Bacteria</taxon>
        <taxon>Candidatus Edwardsiibacteriota</taxon>
    </lineage>
</organism>
<keyword evidence="1" id="KW-1133">Transmembrane helix</keyword>
<gene>
    <name evidence="2" type="ORF">A2024_02020</name>
</gene>
<dbReference type="Pfam" id="PF11381">
    <property type="entry name" value="DUF3185"/>
    <property type="match status" value="1"/>
</dbReference>
<reference evidence="2 3" key="1">
    <citation type="journal article" date="2016" name="Nat. Commun.">
        <title>Thousands of microbial genomes shed light on interconnected biogeochemical processes in an aquifer system.</title>
        <authorList>
            <person name="Anantharaman K."/>
            <person name="Brown C.T."/>
            <person name="Hug L.A."/>
            <person name="Sharon I."/>
            <person name="Castelle C.J."/>
            <person name="Probst A.J."/>
            <person name="Thomas B.C."/>
            <person name="Singh A."/>
            <person name="Wilkins M.J."/>
            <person name="Karaoz U."/>
            <person name="Brodie E.L."/>
            <person name="Williams K.H."/>
            <person name="Hubbard S.S."/>
            <person name="Banfield J.F."/>
        </authorList>
    </citation>
    <scope>NUCLEOTIDE SEQUENCE [LARGE SCALE GENOMIC DNA]</scope>
</reference>
<comment type="caution">
    <text evidence="2">The sequence shown here is derived from an EMBL/GenBank/DDBJ whole genome shotgun (WGS) entry which is preliminary data.</text>
</comment>
<proteinExistence type="predicted"/>
<feature type="transmembrane region" description="Helical" evidence="1">
    <location>
        <begin position="44"/>
        <end position="63"/>
    </location>
</feature>
<protein>
    <recommendedName>
        <fullName evidence="4">DUF3185 domain-containing protein</fullName>
    </recommendedName>
</protein>
<dbReference type="InterPro" id="IPR021521">
    <property type="entry name" value="DUF3185"/>
</dbReference>
<dbReference type="Proteomes" id="UP000177230">
    <property type="component" value="Unassembled WGS sequence"/>
</dbReference>
<keyword evidence="1" id="KW-0472">Membrane</keyword>
<evidence type="ECO:0008006" key="4">
    <source>
        <dbReference type="Google" id="ProtNLM"/>
    </source>
</evidence>
<evidence type="ECO:0000313" key="2">
    <source>
        <dbReference type="EMBL" id="OGF08059.1"/>
    </source>
</evidence>
<sequence length="68" mass="7242">MYKGLSVALLAIGILLIVWGVRAGDSFSSDVSRFFTGSPTDKTVWMLIGGSVASLAGLFGLFFSPKRK</sequence>
<keyword evidence="1" id="KW-0812">Transmembrane</keyword>